<name>A0A0A2W6C1_BEABA</name>
<dbReference type="InterPro" id="IPR004402">
    <property type="entry name" value="DeoD-type"/>
</dbReference>
<gene>
    <name evidence="10" type="ORF">BBAD15_g32</name>
</gene>
<evidence type="ECO:0000256" key="3">
    <source>
        <dbReference type="ARBA" id="ARBA00022676"/>
    </source>
</evidence>
<proteinExistence type="inferred from homology"/>
<dbReference type="GO" id="GO:0022857">
    <property type="term" value="F:transmembrane transporter activity"/>
    <property type="evidence" value="ECO:0007669"/>
    <property type="project" value="InterPro"/>
</dbReference>
<feature type="transmembrane region" description="Helical" evidence="8">
    <location>
        <begin position="425"/>
        <end position="444"/>
    </location>
</feature>
<dbReference type="Pfam" id="PF02133">
    <property type="entry name" value="Transp_cyt_pur"/>
    <property type="match status" value="1"/>
</dbReference>
<keyword evidence="3" id="KW-0328">Glycosyltransferase</keyword>
<dbReference type="CDD" id="cd09006">
    <property type="entry name" value="PNP_EcPNPI-like"/>
    <property type="match status" value="1"/>
</dbReference>
<feature type="transmembrane region" description="Helical" evidence="8">
    <location>
        <begin position="358"/>
        <end position="380"/>
    </location>
</feature>
<sequence length="714" mass="76505">MACNQPGDRLMTPHINAHPGDFAETVIMPGDPLRAQYIAQTYLTDAKRVCDTRNMFGFTGYYKGKRLSVMAHGMGIPSVSIYAHELINAFGVKQLIRIGTCGAVDESVDMRHVIVATGAGTSSSVNRDRFGGYDYAAVPDFDLLRRCWTAAEQHNIPTQFGNTFTNDLLYDKPEGMLPALKKMNILAVEMETSALFTIAAQYRAKALSLLTACPASGGIKVEANGVNAVPEAERYGKPAGLFPIWFSWNVSILGMTYGIYVYSLGLSVWQSITAGIIGYLLSCCLVGVLAVGGPRTGLPTLTQTRFCFGYHGNKFPTLFAYISNMGWKITIITLASSTGAALFAKLWPAAFALADGKPTLVCILGWFIVSLVLTMSVAIYGHQLIMKVEKYIAWLTGFMSIIFIFLMLPHIHWEKLGQSAAHGDLLTYIGGVVMAMTMVGLGFLNYGGDFARYLPKKTQASKVIFWTTTGISLPVSILLVLGAFLADSNPDLSAAAAQSPIASLTNLLPFWFYVPFSIVIIVSLLAAAITGVYSSGLALLALGIPASRATTTTLNAAIIGFGAFYLMFISDSFLATFQSFLASISVVIGSAGAIQLIDFLRQKRLGWDVAMANKAGFGGRDGRWTALLSLGIATFVGLGTITSGDPYIAHVVGFLLTEETRHSVFATANLGVIVSMLTGGVMYSLLTFGLKIELPGISSAPAATTVQGKTQKAL</sequence>
<organism evidence="10 11">
    <name type="scientific">Beauveria bassiana D1-5</name>
    <dbReference type="NCBI Taxonomy" id="1245745"/>
    <lineage>
        <taxon>Eukaryota</taxon>
        <taxon>Fungi</taxon>
        <taxon>Dikarya</taxon>
        <taxon>Ascomycota</taxon>
        <taxon>Pezizomycotina</taxon>
        <taxon>Sordariomycetes</taxon>
        <taxon>Hypocreomycetidae</taxon>
        <taxon>Hypocreales</taxon>
        <taxon>Cordycipitaceae</taxon>
        <taxon>Beauveria</taxon>
    </lineage>
</organism>
<evidence type="ECO:0000256" key="7">
    <source>
        <dbReference type="ARBA" id="ARBA00023136"/>
    </source>
</evidence>
<feature type="transmembrane region" description="Helical" evidence="8">
    <location>
        <begin position="241"/>
        <end position="262"/>
    </location>
</feature>
<evidence type="ECO:0000256" key="8">
    <source>
        <dbReference type="SAM" id="Phobius"/>
    </source>
</evidence>
<dbReference type="Proteomes" id="UP000030106">
    <property type="component" value="Unassembled WGS sequence"/>
</dbReference>
<feature type="transmembrane region" description="Helical" evidence="8">
    <location>
        <begin position="554"/>
        <end position="574"/>
    </location>
</feature>
<evidence type="ECO:0000256" key="6">
    <source>
        <dbReference type="ARBA" id="ARBA00022989"/>
    </source>
</evidence>
<feature type="transmembrane region" description="Helical" evidence="8">
    <location>
        <begin position="580"/>
        <end position="601"/>
    </location>
</feature>
<dbReference type="HOGENOM" id="CLU_386830_0_0_1"/>
<feature type="transmembrane region" description="Helical" evidence="8">
    <location>
        <begin position="622"/>
        <end position="644"/>
    </location>
</feature>
<dbReference type="InterPro" id="IPR001248">
    <property type="entry name" value="Pur-cyt_permease"/>
</dbReference>
<comment type="caution">
    <text evidence="10">The sequence shown here is derived from an EMBL/GenBank/DDBJ whole genome shotgun (WGS) entry which is preliminary data.</text>
</comment>
<evidence type="ECO:0000256" key="4">
    <source>
        <dbReference type="ARBA" id="ARBA00022679"/>
    </source>
</evidence>
<dbReference type="GO" id="GO:0005829">
    <property type="term" value="C:cytosol"/>
    <property type="evidence" value="ECO:0007669"/>
    <property type="project" value="TreeGrafter"/>
</dbReference>
<dbReference type="Gene3D" id="3.40.50.1580">
    <property type="entry name" value="Nucleoside phosphorylase domain"/>
    <property type="match status" value="1"/>
</dbReference>
<dbReference type="EMBL" id="ANFO01000005">
    <property type="protein sequence ID" value="KGQ14000.1"/>
    <property type="molecule type" value="Genomic_DNA"/>
</dbReference>
<dbReference type="InterPro" id="IPR000845">
    <property type="entry name" value="Nucleoside_phosphorylase_d"/>
</dbReference>
<feature type="transmembrane region" description="Helical" evidence="8">
    <location>
        <begin position="464"/>
        <end position="486"/>
    </location>
</feature>
<evidence type="ECO:0000313" key="10">
    <source>
        <dbReference type="EMBL" id="KGQ14000.1"/>
    </source>
</evidence>
<dbReference type="NCBIfam" id="NF004489">
    <property type="entry name" value="PRK05819.1"/>
    <property type="match status" value="1"/>
</dbReference>
<protein>
    <submittedName>
        <fullName evidence="10">Purine nucleoside phosphorylase deoD-type 2</fullName>
    </submittedName>
</protein>
<feature type="transmembrane region" description="Helical" evidence="8">
    <location>
        <begin position="392"/>
        <end position="413"/>
    </location>
</feature>
<dbReference type="AlphaFoldDB" id="A0A0A2W6C1"/>
<dbReference type="GO" id="GO:0004731">
    <property type="term" value="F:purine-nucleoside phosphorylase activity"/>
    <property type="evidence" value="ECO:0007669"/>
    <property type="project" value="InterPro"/>
</dbReference>
<keyword evidence="5 8" id="KW-0812">Transmembrane</keyword>
<evidence type="ECO:0000256" key="1">
    <source>
        <dbReference type="ARBA" id="ARBA00004141"/>
    </source>
</evidence>
<dbReference type="InterPro" id="IPR035994">
    <property type="entry name" value="Nucleoside_phosphorylase_sf"/>
</dbReference>
<feature type="domain" description="Nucleoside phosphorylase" evidence="9">
    <location>
        <begin position="26"/>
        <end position="212"/>
    </location>
</feature>
<feature type="transmembrane region" description="Helical" evidence="8">
    <location>
        <begin position="329"/>
        <end position="352"/>
    </location>
</feature>
<keyword evidence="7 8" id="KW-0472">Membrane</keyword>
<feature type="transmembrane region" description="Helical" evidence="8">
    <location>
        <begin position="664"/>
        <end position="686"/>
    </location>
</feature>
<evidence type="ECO:0000256" key="5">
    <source>
        <dbReference type="ARBA" id="ARBA00022692"/>
    </source>
</evidence>
<dbReference type="PANTHER" id="PTHR43691">
    <property type="entry name" value="URIDINE PHOSPHORYLASE"/>
    <property type="match status" value="1"/>
</dbReference>
<dbReference type="PANTHER" id="PTHR43691:SF2">
    <property type="entry name" value="PURINE NUCLEOSIDE PHOSPHORYLASE DEOD-TYPE"/>
    <property type="match status" value="1"/>
</dbReference>
<reference evidence="10 11" key="1">
    <citation type="submission" date="2012-10" db="EMBL/GenBank/DDBJ databases">
        <title>Genome sequencing and analysis of entomopathogenic fungi Beauveria bassiana D1-5.</title>
        <authorList>
            <person name="Li Q."/>
            <person name="Wang L."/>
            <person name="Zhang Z."/>
            <person name="Wang Q."/>
            <person name="Ren J."/>
            <person name="Wang M."/>
            <person name="Xu W."/>
            <person name="Wang J."/>
            <person name="Lu Y."/>
            <person name="Du Q."/>
            <person name="Sun Z."/>
        </authorList>
    </citation>
    <scope>NUCLEOTIDE SEQUENCE [LARGE SCALE GENOMIC DNA]</scope>
    <source>
        <strain evidence="10 11">D1-5</strain>
    </source>
</reference>
<comment type="subcellular location">
    <subcellularLocation>
        <location evidence="1">Membrane</location>
        <topology evidence="1">Multi-pass membrane protein</topology>
    </subcellularLocation>
</comment>
<keyword evidence="4" id="KW-0808">Transferase</keyword>
<dbReference type="SUPFAM" id="SSF53167">
    <property type="entry name" value="Purine and uridine phosphorylases"/>
    <property type="match status" value="1"/>
</dbReference>
<dbReference type="Gene3D" id="1.10.4160.10">
    <property type="entry name" value="Hydantoin permease"/>
    <property type="match status" value="1"/>
</dbReference>
<dbReference type="GO" id="GO:0006152">
    <property type="term" value="P:purine nucleoside catabolic process"/>
    <property type="evidence" value="ECO:0007669"/>
    <property type="project" value="TreeGrafter"/>
</dbReference>
<comment type="similarity">
    <text evidence="2">Belongs to the purine-cytosine permease (2.A.39) family.</text>
</comment>
<keyword evidence="6 8" id="KW-1133">Transmembrane helix</keyword>
<evidence type="ECO:0000313" key="11">
    <source>
        <dbReference type="Proteomes" id="UP000030106"/>
    </source>
</evidence>
<evidence type="ECO:0000259" key="9">
    <source>
        <dbReference type="Pfam" id="PF01048"/>
    </source>
</evidence>
<dbReference type="GO" id="GO:0016020">
    <property type="term" value="C:membrane"/>
    <property type="evidence" value="ECO:0007669"/>
    <property type="project" value="UniProtKB-SubCell"/>
</dbReference>
<feature type="transmembrane region" description="Helical" evidence="8">
    <location>
        <begin position="510"/>
        <end position="542"/>
    </location>
</feature>
<dbReference type="HAMAP" id="MF_01627">
    <property type="entry name" value="Pur_nucleosid_phosp"/>
    <property type="match status" value="1"/>
</dbReference>
<accession>A0A0A2W6C1</accession>
<feature type="transmembrane region" description="Helical" evidence="8">
    <location>
        <begin position="268"/>
        <end position="291"/>
    </location>
</feature>
<evidence type="ECO:0000256" key="2">
    <source>
        <dbReference type="ARBA" id="ARBA00008974"/>
    </source>
</evidence>
<dbReference type="Pfam" id="PF01048">
    <property type="entry name" value="PNP_UDP_1"/>
    <property type="match status" value="1"/>
</dbReference>
<dbReference type="NCBIfam" id="TIGR00107">
    <property type="entry name" value="deoD"/>
    <property type="match status" value="1"/>
</dbReference>